<dbReference type="GO" id="GO:0000290">
    <property type="term" value="P:deadenylation-dependent decapping of nuclear-transcribed mRNA"/>
    <property type="evidence" value="ECO:0007669"/>
    <property type="project" value="InterPro"/>
</dbReference>
<dbReference type="Proteomes" id="UP000655225">
    <property type="component" value="Unassembled WGS sequence"/>
</dbReference>
<dbReference type="EMBL" id="JABCRI010000003">
    <property type="protein sequence ID" value="KAF8408721.1"/>
    <property type="molecule type" value="Genomic_DNA"/>
</dbReference>
<dbReference type="OrthoDB" id="1727287at2759"/>
<comment type="subcellular location">
    <subcellularLocation>
        <location evidence="1">Cytoplasm</location>
        <location evidence="1">P-body</location>
    </subcellularLocation>
</comment>
<keyword evidence="2" id="KW-0963">Cytoplasm</keyword>
<proteinExistence type="predicted"/>
<dbReference type="AlphaFoldDB" id="A0A835DM70"/>
<dbReference type="PANTHER" id="PTHR21551:SF0">
    <property type="entry name" value="PROTEIN ASSOCIATED WITH TOPO II RELATED-1, ISOFORM A"/>
    <property type="match status" value="1"/>
</dbReference>
<name>A0A835DM70_TETSI</name>
<evidence type="ECO:0000256" key="2">
    <source>
        <dbReference type="ARBA" id="ARBA00022490"/>
    </source>
</evidence>
<evidence type="ECO:0000313" key="3">
    <source>
        <dbReference type="EMBL" id="KAF8408721.1"/>
    </source>
</evidence>
<accession>A0A835DM70</accession>
<dbReference type="GO" id="GO:0033962">
    <property type="term" value="P:P-body assembly"/>
    <property type="evidence" value="ECO:0007669"/>
    <property type="project" value="TreeGrafter"/>
</dbReference>
<comment type="caution">
    <text evidence="3">The sequence shown here is derived from an EMBL/GenBank/DDBJ whole genome shotgun (WGS) entry which is preliminary data.</text>
</comment>
<reference evidence="3 4" key="1">
    <citation type="submission" date="2020-04" db="EMBL/GenBank/DDBJ databases">
        <title>Plant Genome Project.</title>
        <authorList>
            <person name="Zhang R.-G."/>
        </authorList>
    </citation>
    <scope>NUCLEOTIDE SEQUENCE [LARGE SCALE GENOMIC DNA]</scope>
    <source>
        <strain evidence="3">YNK0</strain>
        <tissue evidence="3">Leaf</tissue>
    </source>
</reference>
<gene>
    <name evidence="3" type="ORF">HHK36_004786</name>
</gene>
<evidence type="ECO:0000256" key="1">
    <source>
        <dbReference type="ARBA" id="ARBA00004201"/>
    </source>
</evidence>
<keyword evidence="4" id="KW-1185">Reference proteome</keyword>
<dbReference type="InterPro" id="IPR039900">
    <property type="entry name" value="Pat1-like"/>
</dbReference>
<evidence type="ECO:0000313" key="4">
    <source>
        <dbReference type="Proteomes" id="UP000655225"/>
    </source>
</evidence>
<organism evidence="3 4">
    <name type="scientific">Tetracentron sinense</name>
    <name type="common">Spur-leaf</name>
    <dbReference type="NCBI Taxonomy" id="13715"/>
    <lineage>
        <taxon>Eukaryota</taxon>
        <taxon>Viridiplantae</taxon>
        <taxon>Streptophyta</taxon>
        <taxon>Embryophyta</taxon>
        <taxon>Tracheophyta</taxon>
        <taxon>Spermatophyta</taxon>
        <taxon>Magnoliopsida</taxon>
        <taxon>Trochodendrales</taxon>
        <taxon>Trochodendraceae</taxon>
        <taxon>Tetracentron</taxon>
    </lineage>
</organism>
<sequence length="206" mass="22556">MEGFDVGGGFRETLVPTDFKEFAGSSSGNALFDASQYAFFGKDVAEEVELGGLEDEGDDVPVVGFDDEEYHLLDREEGEGLGSLSDIDDLTSTFSKLNKVVSGPRSAGVIGDRGSFSREIKKLKIELNSGHLCFRLHGAGYKVLSRLGHKRLNRQKLTSPHLPLQLGRRFLLQIQVSGLPPTATTNQLRNLCPFPLGQGLEFTQRL</sequence>
<protein>
    <submittedName>
        <fullName evidence="3">Uncharacterized protein</fullName>
    </submittedName>
</protein>
<dbReference type="GO" id="GO:0000932">
    <property type="term" value="C:P-body"/>
    <property type="evidence" value="ECO:0007669"/>
    <property type="project" value="UniProtKB-SubCell"/>
</dbReference>
<dbReference type="PANTHER" id="PTHR21551">
    <property type="entry name" value="TOPOISOMERASE II-ASSOCIATED PROTEIN PAT1"/>
    <property type="match status" value="1"/>
</dbReference>
<dbReference type="GO" id="GO:0003723">
    <property type="term" value="F:RNA binding"/>
    <property type="evidence" value="ECO:0007669"/>
    <property type="project" value="TreeGrafter"/>
</dbReference>